<evidence type="ECO:0000256" key="3">
    <source>
        <dbReference type="ARBA" id="ARBA00022679"/>
    </source>
</evidence>
<keyword evidence="3" id="KW-0808">Transferase</keyword>
<gene>
    <name evidence="5" type="ORF">AZI86_00255</name>
</gene>
<comment type="caution">
    <text evidence="5">The sequence shown here is derived from an EMBL/GenBank/DDBJ whole genome shotgun (WGS) entry which is preliminary data.</text>
</comment>
<feature type="transmembrane region" description="Helical" evidence="4">
    <location>
        <begin position="15"/>
        <end position="37"/>
    </location>
</feature>
<keyword evidence="2" id="KW-0328">Glycosyltransferase</keyword>
<name>A0A150WML1_BDEBC</name>
<feature type="transmembrane region" description="Helical" evidence="4">
    <location>
        <begin position="364"/>
        <end position="381"/>
    </location>
</feature>
<evidence type="ECO:0000313" key="6">
    <source>
        <dbReference type="Proteomes" id="UP000075320"/>
    </source>
</evidence>
<keyword evidence="4" id="KW-0472">Membrane</keyword>
<dbReference type="RefSeq" id="WP_061833091.1">
    <property type="nucleotide sequence ID" value="NZ_LUKE01000001.1"/>
</dbReference>
<proteinExistence type="inferred from homology"/>
<protein>
    <recommendedName>
        <fullName evidence="7">Glycosyl transferase</fullName>
    </recommendedName>
</protein>
<evidence type="ECO:0008006" key="7">
    <source>
        <dbReference type="Google" id="ProtNLM"/>
    </source>
</evidence>
<dbReference type="OrthoDB" id="276604at2"/>
<evidence type="ECO:0000256" key="4">
    <source>
        <dbReference type="SAM" id="Phobius"/>
    </source>
</evidence>
<comment type="similarity">
    <text evidence="1">Belongs to the glycosyltransferase 2 family.</text>
</comment>
<dbReference type="CDD" id="cd06423">
    <property type="entry name" value="CESA_like"/>
    <property type="match status" value="1"/>
</dbReference>
<dbReference type="PANTHER" id="PTHR43630:SF1">
    <property type="entry name" value="POLY-BETA-1,6-N-ACETYL-D-GLUCOSAMINE SYNTHASE"/>
    <property type="match status" value="1"/>
</dbReference>
<dbReference type="AlphaFoldDB" id="A0A150WML1"/>
<feature type="transmembrane region" description="Helical" evidence="4">
    <location>
        <begin position="388"/>
        <end position="410"/>
    </location>
</feature>
<keyword evidence="4" id="KW-1133">Transmembrane helix</keyword>
<dbReference type="SUPFAM" id="SSF53448">
    <property type="entry name" value="Nucleotide-diphospho-sugar transferases"/>
    <property type="match status" value="1"/>
</dbReference>
<keyword evidence="6" id="KW-1185">Reference proteome</keyword>
<dbReference type="Pfam" id="PF13641">
    <property type="entry name" value="Glyco_tranf_2_3"/>
    <property type="match status" value="1"/>
</dbReference>
<evidence type="ECO:0000313" key="5">
    <source>
        <dbReference type="EMBL" id="KYG65547.1"/>
    </source>
</evidence>
<dbReference type="GO" id="GO:0016757">
    <property type="term" value="F:glycosyltransferase activity"/>
    <property type="evidence" value="ECO:0007669"/>
    <property type="project" value="UniProtKB-KW"/>
</dbReference>
<dbReference type="Gene3D" id="3.90.550.10">
    <property type="entry name" value="Spore Coat Polysaccharide Biosynthesis Protein SpsA, Chain A"/>
    <property type="match status" value="1"/>
</dbReference>
<accession>A0A150WML1</accession>
<dbReference type="EMBL" id="LUKE01000001">
    <property type="protein sequence ID" value="KYG65547.1"/>
    <property type="molecule type" value="Genomic_DNA"/>
</dbReference>
<dbReference type="PANTHER" id="PTHR43630">
    <property type="entry name" value="POLY-BETA-1,6-N-ACETYL-D-GLUCOSAMINE SYNTHASE"/>
    <property type="match status" value="1"/>
</dbReference>
<evidence type="ECO:0000256" key="1">
    <source>
        <dbReference type="ARBA" id="ARBA00006739"/>
    </source>
</evidence>
<sequence length="466" mass="52968">MSFLNELIPRYLEMVAIYFFAINSFYIVLFALALVSIRRRSNIKPLLGQGNSYGFSPPVSIIVPAYNEEKSIVDSVHSLLRLKYGQIEVVVINDGSKDNTLEVMKKACLLLPDEVVRMSHLSKNNVRGVYRSQIHPNLILIDKANSGKADSLNIGIDYCSHDLVCAVDSDSVLDDDALLSISMPFIENPSTIASGGTIQLANGSTFKNSRVVDNQMPGRWLERVQIVEYIRSFFCGRVGLDMMSATLVISGAFGIFRKEAVIAVQGYKTNSLGEDMDLVVRMHRKYREMKKKYSIVFLPDPVCWTEAPSDIKTLEKQRRRWQVGLLQCLYYNRDMMLNPRYGVIGMFAFPYNFIVDILGPFIEFSAYVFIALGLILGYVHYQHIMTLVVASLLYGMLISVGAVVIGELYYHRYTRVRDIALLVFSTVLENFGYRQMNSFWRIRALVDHLKGNHSWGDMKRKGFAKK</sequence>
<keyword evidence="4" id="KW-0812">Transmembrane</keyword>
<evidence type="ECO:0000256" key="2">
    <source>
        <dbReference type="ARBA" id="ARBA00022676"/>
    </source>
</evidence>
<dbReference type="Proteomes" id="UP000075320">
    <property type="component" value="Unassembled WGS sequence"/>
</dbReference>
<dbReference type="InterPro" id="IPR029044">
    <property type="entry name" value="Nucleotide-diphossugar_trans"/>
</dbReference>
<organism evidence="5 6">
    <name type="scientific">Bdellovibrio bacteriovorus</name>
    <dbReference type="NCBI Taxonomy" id="959"/>
    <lineage>
        <taxon>Bacteria</taxon>
        <taxon>Pseudomonadati</taxon>
        <taxon>Bdellovibrionota</taxon>
        <taxon>Bdellovibrionia</taxon>
        <taxon>Bdellovibrionales</taxon>
        <taxon>Pseudobdellovibrionaceae</taxon>
        <taxon>Bdellovibrio</taxon>
    </lineage>
</organism>
<reference evidence="5 6" key="1">
    <citation type="submission" date="2016-03" db="EMBL/GenBank/DDBJ databases">
        <authorList>
            <person name="Ploux O."/>
        </authorList>
    </citation>
    <scope>NUCLEOTIDE SEQUENCE [LARGE SCALE GENOMIC DNA]</scope>
    <source>
        <strain evidence="5 6">R0</strain>
    </source>
</reference>